<feature type="domain" description="ABC transporter" evidence="5">
    <location>
        <begin position="5"/>
        <end position="236"/>
    </location>
</feature>
<gene>
    <name evidence="6" type="ORF">F1189_17145</name>
</gene>
<reference evidence="6 7" key="1">
    <citation type="submission" date="2019-09" db="EMBL/GenBank/DDBJ databases">
        <title>Genome sequence of Rhodovastum atsumiense, a diverse member of the Acetobacteraceae family of non-sulfur purple photosynthetic bacteria.</title>
        <authorList>
            <person name="Meyer T."/>
            <person name="Kyndt J."/>
        </authorList>
    </citation>
    <scope>NUCLEOTIDE SEQUENCE [LARGE SCALE GENOMIC DNA]</scope>
    <source>
        <strain evidence="6 7">DSM 21279</strain>
    </source>
</reference>
<sequence>MTVPIHLSGCAKSFAAHRVLDPVDLEIRAGETLVLLGPSGCGKTTLLRLIAGLEHPDPGGRVVFGKRDVTALPVERRNVGMVFQSYALFPNMTVAGNVGYGLKIRKLPAREREARVWEMLTLMRIGELANRPVSALSGGQRQRVALARAIAVAPDVLLLDEPLTALDAKLRDALRVEIDTLLRSLGITTVYVTHDQAEAMALADRLVVMDRGRIAQVGTPREIWFHPADRFVAGFIGATTALAGQVAQGRLSVAGLDLPWEGPDGAVQVMLRPHATRLTSGPDGVVATVRAAQFLGDRTRLTLALSDATLLSVDADATQAAAPGGRVRLTFDPAALIVLPGGE</sequence>
<evidence type="ECO:0000256" key="3">
    <source>
        <dbReference type="ARBA" id="ARBA00022741"/>
    </source>
</evidence>
<proteinExistence type="inferred from homology"/>
<dbReference type="PROSITE" id="PS50893">
    <property type="entry name" value="ABC_TRANSPORTER_2"/>
    <property type="match status" value="1"/>
</dbReference>
<dbReference type="SMART" id="SM00382">
    <property type="entry name" value="AAA"/>
    <property type="match status" value="1"/>
</dbReference>
<comment type="caution">
    <text evidence="6">The sequence shown here is derived from an EMBL/GenBank/DDBJ whole genome shotgun (WGS) entry which is preliminary data.</text>
</comment>
<dbReference type="Proteomes" id="UP000325255">
    <property type="component" value="Unassembled WGS sequence"/>
</dbReference>
<dbReference type="InterPro" id="IPR050093">
    <property type="entry name" value="ABC_SmlMolc_Importer"/>
</dbReference>
<dbReference type="InterPro" id="IPR008995">
    <property type="entry name" value="Mo/tungstate-bd_C_term_dom"/>
</dbReference>
<dbReference type="InterPro" id="IPR013611">
    <property type="entry name" value="Transp-assoc_OB_typ2"/>
</dbReference>
<comment type="similarity">
    <text evidence="1">Belongs to the ABC transporter superfamily.</text>
</comment>
<evidence type="ECO:0000256" key="4">
    <source>
        <dbReference type="ARBA" id="ARBA00022840"/>
    </source>
</evidence>
<dbReference type="Pfam" id="PF08402">
    <property type="entry name" value="TOBE_2"/>
    <property type="match status" value="1"/>
</dbReference>
<dbReference type="SUPFAM" id="SSF50331">
    <property type="entry name" value="MOP-like"/>
    <property type="match status" value="1"/>
</dbReference>
<evidence type="ECO:0000313" key="7">
    <source>
        <dbReference type="Proteomes" id="UP000325255"/>
    </source>
</evidence>
<keyword evidence="2" id="KW-0813">Transport</keyword>
<dbReference type="InterPro" id="IPR027417">
    <property type="entry name" value="P-loop_NTPase"/>
</dbReference>
<accession>A0A5M6ISE4</accession>
<dbReference type="GO" id="GO:0016887">
    <property type="term" value="F:ATP hydrolysis activity"/>
    <property type="evidence" value="ECO:0007669"/>
    <property type="project" value="InterPro"/>
</dbReference>
<organism evidence="6 7">
    <name type="scientific">Rhodovastum atsumiense</name>
    <dbReference type="NCBI Taxonomy" id="504468"/>
    <lineage>
        <taxon>Bacteria</taxon>
        <taxon>Pseudomonadati</taxon>
        <taxon>Pseudomonadota</taxon>
        <taxon>Alphaproteobacteria</taxon>
        <taxon>Acetobacterales</taxon>
        <taxon>Acetobacteraceae</taxon>
        <taxon>Rhodovastum</taxon>
    </lineage>
</organism>
<dbReference type="InterPro" id="IPR017871">
    <property type="entry name" value="ABC_transporter-like_CS"/>
</dbReference>
<evidence type="ECO:0000313" key="6">
    <source>
        <dbReference type="EMBL" id="KAA5610807.1"/>
    </source>
</evidence>
<dbReference type="GO" id="GO:0005524">
    <property type="term" value="F:ATP binding"/>
    <property type="evidence" value="ECO:0007669"/>
    <property type="project" value="UniProtKB-KW"/>
</dbReference>
<keyword evidence="3" id="KW-0547">Nucleotide-binding</keyword>
<dbReference type="EMBL" id="VWPK01000027">
    <property type="protein sequence ID" value="KAA5610807.1"/>
    <property type="molecule type" value="Genomic_DNA"/>
</dbReference>
<dbReference type="RefSeq" id="WP_150042075.1">
    <property type="nucleotide sequence ID" value="NZ_OW485601.1"/>
</dbReference>
<evidence type="ECO:0000256" key="2">
    <source>
        <dbReference type="ARBA" id="ARBA00022448"/>
    </source>
</evidence>
<evidence type="ECO:0000259" key="5">
    <source>
        <dbReference type="PROSITE" id="PS50893"/>
    </source>
</evidence>
<keyword evidence="7" id="KW-1185">Reference proteome</keyword>
<name>A0A5M6ISE4_9PROT</name>
<dbReference type="Gene3D" id="3.40.50.300">
    <property type="entry name" value="P-loop containing nucleotide triphosphate hydrolases"/>
    <property type="match status" value="1"/>
</dbReference>
<dbReference type="GO" id="GO:0140359">
    <property type="term" value="F:ABC-type transporter activity"/>
    <property type="evidence" value="ECO:0007669"/>
    <property type="project" value="UniProtKB-ARBA"/>
</dbReference>
<evidence type="ECO:0000256" key="1">
    <source>
        <dbReference type="ARBA" id="ARBA00005417"/>
    </source>
</evidence>
<dbReference type="AlphaFoldDB" id="A0A5M6ISE4"/>
<dbReference type="PROSITE" id="PS00211">
    <property type="entry name" value="ABC_TRANSPORTER_1"/>
    <property type="match status" value="1"/>
</dbReference>
<dbReference type="InterPro" id="IPR003439">
    <property type="entry name" value="ABC_transporter-like_ATP-bd"/>
</dbReference>
<keyword evidence="4 6" id="KW-0067">ATP-binding</keyword>
<dbReference type="SUPFAM" id="SSF52540">
    <property type="entry name" value="P-loop containing nucleoside triphosphate hydrolases"/>
    <property type="match status" value="1"/>
</dbReference>
<dbReference type="PANTHER" id="PTHR42781:SF4">
    <property type="entry name" value="SPERMIDINE_PUTRESCINE IMPORT ATP-BINDING PROTEIN POTA"/>
    <property type="match status" value="1"/>
</dbReference>
<protein>
    <submittedName>
        <fullName evidence="6">ABC transporter ATP-binding protein</fullName>
    </submittedName>
</protein>
<dbReference type="GO" id="GO:0043190">
    <property type="term" value="C:ATP-binding cassette (ABC) transporter complex"/>
    <property type="evidence" value="ECO:0007669"/>
    <property type="project" value="InterPro"/>
</dbReference>
<dbReference type="OrthoDB" id="9802264at2"/>
<dbReference type="PANTHER" id="PTHR42781">
    <property type="entry name" value="SPERMIDINE/PUTRESCINE IMPORT ATP-BINDING PROTEIN POTA"/>
    <property type="match status" value="1"/>
</dbReference>
<dbReference type="FunFam" id="3.40.50.300:FF:000042">
    <property type="entry name" value="Maltose/maltodextrin ABC transporter, ATP-binding protein"/>
    <property type="match status" value="1"/>
</dbReference>
<dbReference type="InterPro" id="IPR003593">
    <property type="entry name" value="AAA+_ATPase"/>
</dbReference>
<dbReference type="Pfam" id="PF00005">
    <property type="entry name" value="ABC_tran"/>
    <property type="match status" value="1"/>
</dbReference>